<dbReference type="GeneID" id="55971052"/>
<sequence>MDGEYCENIHSPLFDWGSNIHGLGAVEPHDETTASYGGTGSTLYADHVHPTCAGHDTNSLINSAYHEDVAAQPPFWRSNTSPAPPFPLPVDMSMWLPSDWWDADSNAAIPSPANPLPSQQHLLLPWAGTTTPSTPSSSPCSPVDAQPTRQQLPPFPGPTSSPTPRSVDAERARRDEFLMRCRAGGMKYRDVKRLGNLPEAESTLRGRYRLLLSTKKKGRSKWTRQDEELLTEAVGRSIKMRKNGLARISWADVVKDIGERGISYPFGVMACRKKWEQLTRND</sequence>
<evidence type="ECO:0000256" key="1">
    <source>
        <dbReference type="SAM" id="MobiDB-lite"/>
    </source>
</evidence>
<dbReference type="OrthoDB" id="3439209at2759"/>
<organism evidence="2 3">
    <name type="scientific">Geosmithia morbida</name>
    <dbReference type="NCBI Taxonomy" id="1094350"/>
    <lineage>
        <taxon>Eukaryota</taxon>
        <taxon>Fungi</taxon>
        <taxon>Dikarya</taxon>
        <taxon>Ascomycota</taxon>
        <taxon>Pezizomycotina</taxon>
        <taxon>Sordariomycetes</taxon>
        <taxon>Hypocreomycetidae</taxon>
        <taxon>Hypocreales</taxon>
        <taxon>Bionectriaceae</taxon>
        <taxon>Geosmithia</taxon>
    </lineage>
</organism>
<dbReference type="EMBL" id="JAANYQ010000027">
    <property type="protein sequence ID" value="KAF4119305.1"/>
    <property type="molecule type" value="Genomic_DNA"/>
</dbReference>
<reference evidence="2" key="1">
    <citation type="submission" date="2020-03" db="EMBL/GenBank/DDBJ databases">
        <title>Site-based positive gene gene selection in Geosmithia morbida across the United States reveals a broad range of putative effectors and factors for local host and environmental adapation.</title>
        <authorList>
            <person name="Onufrak A."/>
            <person name="Murdoch R.W."/>
            <person name="Gazis R."/>
            <person name="Huff M."/>
            <person name="Staton M."/>
            <person name="Klingeman W."/>
            <person name="Hadziabdic D."/>
        </authorList>
    </citation>
    <scope>NUCLEOTIDE SEQUENCE</scope>
    <source>
        <strain evidence="2">1262</strain>
    </source>
</reference>
<dbReference type="CDD" id="cd00167">
    <property type="entry name" value="SANT"/>
    <property type="match status" value="1"/>
</dbReference>
<dbReference type="Proteomes" id="UP000749293">
    <property type="component" value="Unassembled WGS sequence"/>
</dbReference>
<dbReference type="RefSeq" id="XP_035317957.1">
    <property type="nucleotide sequence ID" value="XM_035466798.1"/>
</dbReference>
<dbReference type="AlphaFoldDB" id="A0A9P4YNT8"/>
<feature type="region of interest" description="Disordered" evidence="1">
    <location>
        <begin position="126"/>
        <end position="173"/>
    </location>
</feature>
<evidence type="ECO:0008006" key="4">
    <source>
        <dbReference type="Google" id="ProtNLM"/>
    </source>
</evidence>
<dbReference type="InterPro" id="IPR001005">
    <property type="entry name" value="SANT/Myb"/>
</dbReference>
<feature type="compositionally biased region" description="Low complexity" evidence="1">
    <location>
        <begin position="129"/>
        <end position="142"/>
    </location>
</feature>
<gene>
    <name evidence="2" type="ORF">GMORB2_4824</name>
</gene>
<accession>A0A9P4YNT8</accession>
<protein>
    <recommendedName>
        <fullName evidence="4">Myb-like domain-containing protein</fullName>
    </recommendedName>
</protein>
<evidence type="ECO:0000313" key="2">
    <source>
        <dbReference type="EMBL" id="KAF4119305.1"/>
    </source>
</evidence>
<proteinExistence type="predicted"/>
<evidence type="ECO:0000313" key="3">
    <source>
        <dbReference type="Proteomes" id="UP000749293"/>
    </source>
</evidence>
<comment type="caution">
    <text evidence="2">The sequence shown here is derived from an EMBL/GenBank/DDBJ whole genome shotgun (WGS) entry which is preliminary data.</text>
</comment>
<name>A0A9P4YNT8_9HYPO</name>
<keyword evidence="3" id="KW-1185">Reference proteome</keyword>